<dbReference type="GO" id="GO:0032977">
    <property type="term" value="F:membrane insertase activity"/>
    <property type="evidence" value="ECO:0007669"/>
    <property type="project" value="InterPro"/>
</dbReference>
<name>A0A932YW63_9BACT</name>
<reference evidence="12" key="1">
    <citation type="submission" date="2020-07" db="EMBL/GenBank/DDBJ databases">
        <title>Huge and variable diversity of episymbiotic CPR bacteria and DPANN archaea in groundwater ecosystems.</title>
        <authorList>
            <person name="He C.Y."/>
            <person name="Keren R."/>
            <person name="Whittaker M."/>
            <person name="Farag I.F."/>
            <person name="Doudna J."/>
            <person name="Cate J.H.D."/>
            <person name="Banfield J.F."/>
        </authorList>
    </citation>
    <scope>NUCLEOTIDE SEQUENCE</scope>
    <source>
        <strain evidence="12">NC_groundwater_1225_Ag_S-0.1um_56_177</strain>
    </source>
</reference>
<feature type="transmembrane region" description="Helical" evidence="10">
    <location>
        <begin position="94"/>
        <end position="118"/>
    </location>
</feature>
<dbReference type="GO" id="GO:0015031">
    <property type="term" value="P:protein transport"/>
    <property type="evidence" value="ECO:0007669"/>
    <property type="project" value="UniProtKB-KW"/>
</dbReference>
<protein>
    <submittedName>
        <fullName evidence="12">Membrane protein insertase YidC</fullName>
    </submittedName>
</protein>
<evidence type="ECO:0000256" key="1">
    <source>
        <dbReference type="ARBA" id="ARBA00004651"/>
    </source>
</evidence>
<comment type="subcellular location">
    <subcellularLocation>
        <location evidence="1">Cell membrane</location>
        <topology evidence="1">Multi-pass membrane protein</topology>
    </subcellularLocation>
    <subcellularLocation>
        <location evidence="9">Membrane</location>
        <topology evidence="9">Multi-pass membrane protein</topology>
    </subcellularLocation>
</comment>
<dbReference type="Proteomes" id="UP000756703">
    <property type="component" value="Unassembled WGS sequence"/>
</dbReference>
<keyword evidence="6 10" id="KW-1133">Transmembrane helix</keyword>
<dbReference type="PANTHER" id="PTHR12428:SF65">
    <property type="entry name" value="CYTOCHROME C OXIDASE ASSEMBLY PROTEIN COX18, MITOCHONDRIAL"/>
    <property type="match status" value="1"/>
</dbReference>
<dbReference type="GO" id="GO:0051205">
    <property type="term" value="P:protein insertion into membrane"/>
    <property type="evidence" value="ECO:0007669"/>
    <property type="project" value="TreeGrafter"/>
</dbReference>
<keyword evidence="7 10" id="KW-0472">Membrane</keyword>
<sequence>MNPLTFLYTELIYRPLLNGLVFIYAILPYRDLGLAIGILTIVVQFILHPFLVRTIRSQQAMARVAPRLREIQKQFKDNREEQARRTMALYREHGVHPLSVLVPTLIQLPILIGLYQVFWKGIALDNPALLYAFVPGLDTFNPTAFGLLDLTQKSIGLAVAVGITQFFRGKSLPQPPAAPSAGTSDFSRALNLQTTYFFPIMITVIAWFLPSAVVFYLIVSNLFAIVQQLWIQRRLSHEERSRTTV</sequence>
<evidence type="ECO:0000256" key="2">
    <source>
        <dbReference type="ARBA" id="ARBA00022448"/>
    </source>
</evidence>
<keyword evidence="4 9" id="KW-0812">Transmembrane</keyword>
<dbReference type="NCBIfam" id="TIGR03592">
    <property type="entry name" value="yidC_oxa1_cterm"/>
    <property type="match status" value="1"/>
</dbReference>
<evidence type="ECO:0000256" key="5">
    <source>
        <dbReference type="ARBA" id="ARBA00022927"/>
    </source>
</evidence>
<dbReference type="InterPro" id="IPR028055">
    <property type="entry name" value="YidC/Oxa/ALB_C"/>
</dbReference>
<evidence type="ECO:0000256" key="9">
    <source>
        <dbReference type="RuleBase" id="RU003945"/>
    </source>
</evidence>
<evidence type="ECO:0000256" key="4">
    <source>
        <dbReference type="ARBA" id="ARBA00022692"/>
    </source>
</evidence>
<dbReference type="EMBL" id="JACQMI010000002">
    <property type="protein sequence ID" value="MBI4132526.1"/>
    <property type="molecule type" value="Genomic_DNA"/>
</dbReference>
<evidence type="ECO:0000256" key="10">
    <source>
        <dbReference type="SAM" id="Phobius"/>
    </source>
</evidence>
<feature type="transmembrane region" description="Helical" evidence="10">
    <location>
        <begin position="7"/>
        <end position="27"/>
    </location>
</feature>
<evidence type="ECO:0000313" key="12">
    <source>
        <dbReference type="EMBL" id="MBI4132526.1"/>
    </source>
</evidence>
<keyword evidence="5" id="KW-0653">Protein transport</keyword>
<evidence type="ECO:0000256" key="7">
    <source>
        <dbReference type="ARBA" id="ARBA00023136"/>
    </source>
</evidence>
<proteinExistence type="inferred from homology"/>
<feature type="transmembrane region" description="Helical" evidence="10">
    <location>
        <begin position="196"/>
        <end position="226"/>
    </location>
</feature>
<dbReference type="InterPro" id="IPR047196">
    <property type="entry name" value="YidC_ALB_C"/>
</dbReference>
<feature type="transmembrane region" description="Helical" evidence="10">
    <location>
        <begin position="33"/>
        <end position="52"/>
    </location>
</feature>
<comment type="similarity">
    <text evidence="9">Belongs to the OXA1/ALB3/YidC family.</text>
</comment>
<dbReference type="InterPro" id="IPR001708">
    <property type="entry name" value="YidC/ALB3/OXA1/COX18"/>
</dbReference>
<evidence type="ECO:0000256" key="6">
    <source>
        <dbReference type="ARBA" id="ARBA00022989"/>
    </source>
</evidence>
<dbReference type="CDD" id="cd20070">
    <property type="entry name" value="5TM_YidC_Alb3"/>
    <property type="match status" value="1"/>
</dbReference>
<dbReference type="GO" id="GO:0005886">
    <property type="term" value="C:plasma membrane"/>
    <property type="evidence" value="ECO:0007669"/>
    <property type="project" value="UniProtKB-SubCell"/>
</dbReference>
<gene>
    <name evidence="12" type="ORF">HY473_00295</name>
</gene>
<dbReference type="AlphaFoldDB" id="A0A932YW63"/>
<accession>A0A932YW63</accession>
<feature type="domain" description="Membrane insertase YidC/Oxa/ALB C-terminal" evidence="11">
    <location>
        <begin position="33"/>
        <end position="233"/>
    </location>
</feature>
<evidence type="ECO:0000259" key="11">
    <source>
        <dbReference type="Pfam" id="PF02096"/>
    </source>
</evidence>
<keyword evidence="8" id="KW-0143">Chaperone</keyword>
<keyword evidence="3" id="KW-1003">Cell membrane</keyword>
<comment type="caution">
    <text evidence="12">The sequence shown here is derived from an EMBL/GenBank/DDBJ whole genome shotgun (WGS) entry which is preliminary data.</text>
</comment>
<evidence type="ECO:0000313" key="13">
    <source>
        <dbReference type="Proteomes" id="UP000756703"/>
    </source>
</evidence>
<evidence type="ECO:0000256" key="3">
    <source>
        <dbReference type="ARBA" id="ARBA00022475"/>
    </source>
</evidence>
<keyword evidence="2" id="KW-0813">Transport</keyword>
<dbReference type="PANTHER" id="PTHR12428">
    <property type="entry name" value="OXA1"/>
    <property type="match status" value="1"/>
</dbReference>
<organism evidence="12 13">
    <name type="scientific">Candidatus Sungiibacteriota bacterium</name>
    <dbReference type="NCBI Taxonomy" id="2750080"/>
    <lineage>
        <taxon>Bacteria</taxon>
        <taxon>Candidatus Sungiibacteriota</taxon>
    </lineage>
</organism>
<dbReference type="Pfam" id="PF02096">
    <property type="entry name" value="60KD_IMP"/>
    <property type="match status" value="1"/>
</dbReference>
<evidence type="ECO:0000256" key="8">
    <source>
        <dbReference type="ARBA" id="ARBA00023186"/>
    </source>
</evidence>